<evidence type="ECO:0000259" key="1">
    <source>
        <dbReference type="SMART" id="SM01321"/>
    </source>
</evidence>
<comment type="caution">
    <text evidence="2">The sequence shown here is derived from an EMBL/GenBank/DDBJ whole genome shotgun (WGS) entry which is preliminary data.</text>
</comment>
<evidence type="ECO:0000313" key="3">
    <source>
        <dbReference type="Proteomes" id="UP000178107"/>
    </source>
</evidence>
<reference evidence="2 3" key="1">
    <citation type="journal article" date="2016" name="Nat. Commun.">
        <title>Thousands of microbial genomes shed light on interconnected biogeochemical processes in an aquifer system.</title>
        <authorList>
            <person name="Anantharaman K."/>
            <person name="Brown C.T."/>
            <person name="Hug L.A."/>
            <person name="Sharon I."/>
            <person name="Castelle C.J."/>
            <person name="Probst A.J."/>
            <person name="Thomas B.C."/>
            <person name="Singh A."/>
            <person name="Wilkins M.J."/>
            <person name="Karaoz U."/>
            <person name="Brodie E.L."/>
            <person name="Williams K.H."/>
            <person name="Hubbard S.S."/>
            <person name="Banfield J.F."/>
        </authorList>
    </citation>
    <scope>NUCLEOTIDE SEQUENCE [LARGE SCALE GENOMIC DNA]</scope>
</reference>
<dbReference type="InterPro" id="IPR036515">
    <property type="entry name" value="Transposase_17_sf"/>
</dbReference>
<dbReference type="GO" id="GO:0003677">
    <property type="term" value="F:DNA binding"/>
    <property type="evidence" value="ECO:0007669"/>
    <property type="project" value="InterPro"/>
</dbReference>
<dbReference type="Gene3D" id="3.30.70.1290">
    <property type="entry name" value="Transposase IS200-like"/>
    <property type="match status" value="1"/>
</dbReference>
<protein>
    <recommendedName>
        <fullName evidence="1">Transposase IS200-like domain-containing protein</fullName>
    </recommendedName>
</protein>
<evidence type="ECO:0000313" key="2">
    <source>
        <dbReference type="EMBL" id="OHA90796.1"/>
    </source>
</evidence>
<dbReference type="SUPFAM" id="SSF143422">
    <property type="entry name" value="Transposase IS200-like"/>
    <property type="match status" value="1"/>
</dbReference>
<dbReference type="PANTHER" id="PTHR34322">
    <property type="entry name" value="TRANSPOSASE, Y1_TNP DOMAIN-CONTAINING"/>
    <property type="match status" value="1"/>
</dbReference>
<dbReference type="GO" id="GO:0004803">
    <property type="term" value="F:transposase activity"/>
    <property type="evidence" value="ECO:0007669"/>
    <property type="project" value="InterPro"/>
</dbReference>
<dbReference type="GO" id="GO:0006313">
    <property type="term" value="P:DNA transposition"/>
    <property type="evidence" value="ECO:0007669"/>
    <property type="project" value="InterPro"/>
</dbReference>
<dbReference type="EMBL" id="MHVH01000001">
    <property type="protein sequence ID" value="OHA90796.1"/>
    <property type="molecule type" value="Genomic_DNA"/>
</dbReference>
<dbReference type="Proteomes" id="UP000178107">
    <property type="component" value="Unassembled WGS sequence"/>
</dbReference>
<proteinExistence type="predicted"/>
<gene>
    <name evidence="2" type="ORF">A2838_03285</name>
</gene>
<organism evidence="2 3">
    <name type="scientific">Candidatus Zambryskibacteria bacterium RIFCSPHIGHO2_01_FULL_46_25</name>
    <dbReference type="NCBI Taxonomy" id="1802738"/>
    <lineage>
        <taxon>Bacteria</taxon>
        <taxon>Candidatus Zambryskiibacteriota</taxon>
    </lineage>
</organism>
<dbReference type="SMART" id="SM01321">
    <property type="entry name" value="Y1_Tnp"/>
    <property type="match status" value="1"/>
</dbReference>
<name>A0A1G2T0H6_9BACT</name>
<dbReference type="PANTHER" id="PTHR34322:SF2">
    <property type="entry name" value="TRANSPOSASE IS200-LIKE DOMAIN-CONTAINING PROTEIN"/>
    <property type="match status" value="1"/>
</dbReference>
<dbReference type="InterPro" id="IPR002686">
    <property type="entry name" value="Transposase_17"/>
</dbReference>
<feature type="domain" description="Transposase IS200-like" evidence="1">
    <location>
        <begin position="9"/>
        <end position="144"/>
    </location>
</feature>
<sequence length="225" mass="26106">MAIRKNSFAKDEYYHLYSRGVDKRTIFLDSQDEKRFIRLLFLCNGSVPIIYRDIKELPLVSVEKGECVTAIGAYCLMSNHFHILVKETKEGGITKFMSKLLTAYSSYFNKKYERTGSLFGSEFKSSHLNSDVYLKYIFSYIHLNPVKVEEPEWRQGNLDKKKTESFLESYFGSSYLDYAGFDREESCVINKLAFPEYFLSSEEFKSNLFDWLSTDPQGNALVNCG</sequence>
<dbReference type="Pfam" id="PF01797">
    <property type="entry name" value="Y1_Tnp"/>
    <property type="match status" value="1"/>
</dbReference>
<accession>A0A1G2T0H6</accession>
<dbReference type="AlphaFoldDB" id="A0A1G2T0H6"/>